<dbReference type="EMBL" id="JBDIME010000001">
    <property type="protein sequence ID" value="MEN2788060.1"/>
    <property type="molecule type" value="Genomic_DNA"/>
</dbReference>
<dbReference type="PANTHER" id="PTHR40202">
    <property type="match status" value="1"/>
</dbReference>
<dbReference type="NCBIfam" id="TIGR03276">
    <property type="entry name" value="Phn-HD"/>
    <property type="match status" value="1"/>
</dbReference>
<evidence type="ECO:0000313" key="3">
    <source>
        <dbReference type="Proteomes" id="UP001419910"/>
    </source>
</evidence>
<comment type="caution">
    <text evidence="2">The sequence shown here is derived from an EMBL/GenBank/DDBJ whole genome shotgun (WGS) entry which is preliminary data.</text>
</comment>
<accession>A0ABU9XWY3</accession>
<gene>
    <name evidence="2" type="ORF">ABC974_00325</name>
</gene>
<name>A0ABU9XWY3_9SPHN</name>
<dbReference type="InterPro" id="IPR017670">
    <property type="entry name" value="Phosphonate_degrad-assoc"/>
</dbReference>
<reference evidence="2 3" key="1">
    <citation type="submission" date="2024-05" db="EMBL/GenBank/DDBJ databases">
        <authorList>
            <person name="Liu Q."/>
            <person name="Xin Y.-H."/>
        </authorList>
    </citation>
    <scope>NUCLEOTIDE SEQUENCE [LARGE SCALE GENOMIC DNA]</scope>
    <source>
        <strain evidence="2 3">CGMCC 1.10181</strain>
    </source>
</reference>
<protein>
    <submittedName>
        <fullName evidence="2">Phosphonate degradation HD-domain oxygenase</fullName>
    </submittedName>
</protein>
<dbReference type="RefSeq" id="WP_343887631.1">
    <property type="nucleotide sequence ID" value="NZ_BAAAEH010000005.1"/>
</dbReference>
<dbReference type="InterPro" id="IPR052567">
    <property type="entry name" value="OP_Dioxygenase"/>
</dbReference>
<proteinExistence type="predicted"/>
<sequence length="182" mass="20256">MNTTVIDRIFSIFNTFGDIHYGEDVSQIEHILQSAHLARQDGASEALIAAALLHDVGQFLDDAGKAAEEKGIDARHEISGAAYLTPYFPPSVTDPVRLHVEAKRYLCSAEPGYREGLSRASELSLTLQGGPHNPQEMEDFLAKPGAEDAIRLRRYDDLGKRQDWPVPDLESYRPLLESLLLR</sequence>
<dbReference type="InterPro" id="IPR006674">
    <property type="entry name" value="HD_domain"/>
</dbReference>
<keyword evidence="3" id="KW-1185">Reference proteome</keyword>
<dbReference type="Proteomes" id="UP001419910">
    <property type="component" value="Unassembled WGS sequence"/>
</dbReference>
<dbReference type="Gene3D" id="1.10.3210.10">
    <property type="entry name" value="Hypothetical protein af1432"/>
    <property type="match status" value="1"/>
</dbReference>
<dbReference type="Pfam" id="PF01966">
    <property type="entry name" value="HD"/>
    <property type="match status" value="1"/>
</dbReference>
<evidence type="ECO:0000259" key="1">
    <source>
        <dbReference type="Pfam" id="PF01966"/>
    </source>
</evidence>
<dbReference type="InterPro" id="IPR003607">
    <property type="entry name" value="HD/PDEase_dom"/>
</dbReference>
<evidence type="ECO:0000313" key="2">
    <source>
        <dbReference type="EMBL" id="MEN2788060.1"/>
    </source>
</evidence>
<dbReference type="SUPFAM" id="SSF109604">
    <property type="entry name" value="HD-domain/PDEase-like"/>
    <property type="match status" value="1"/>
</dbReference>
<organism evidence="2 3">
    <name type="scientific">Sphingomonas oligophenolica</name>
    <dbReference type="NCBI Taxonomy" id="301154"/>
    <lineage>
        <taxon>Bacteria</taxon>
        <taxon>Pseudomonadati</taxon>
        <taxon>Pseudomonadota</taxon>
        <taxon>Alphaproteobacteria</taxon>
        <taxon>Sphingomonadales</taxon>
        <taxon>Sphingomonadaceae</taxon>
        <taxon>Sphingomonas</taxon>
    </lineage>
</organism>
<feature type="domain" description="HD" evidence="1">
    <location>
        <begin position="28"/>
        <end position="103"/>
    </location>
</feature>
<dbReference type="CDD" id="cd00077">
    <property type="entry name" value="HDc"/>
    <property type="match status" value="1"/>
</dbReference>
<dbReference type="PANTHER" id="PTHR40202:SF1">
    <property type="entry name" value="HD DOMAIN-CONTAINING PROTEIN"/>
    <property type="match status" value="1"/>
</dbReference>